<sequence>MDSLLKVWDYSVERKRLENLRDARFLIRRCETHKVLVDYIPGHIWYNWGEYPAERCPMPDEQDEKNFKFYKEKGMGLIKFHEEWNDAEEIFDGDKFTPNNEEGFRKMISLAHENRLKFIPYISSGYYDRRSKNFKTEWLSYYKGKVLSLDEGYFNYALCSPRSPDWRAFLLNNIERLFDRYEIDGLYDDVGYDPLAFLDPPEEKQGHINAFEESDSVHGAFEDLIQEIYTIVKRYRGIFTLHAWEFCNPDISFIPRFKCWDYLYVGEGIRDMNLMRKTVKRLPEFVFYIPDWRVVPVEDQNKIYALTIPYLQFPVLYHGRSIRGKMYKGTKLQYNKGSLAVSHPDVIQQHYLKHPDDFPVYSPWDSVPGNPKTIENYFHYFEFYKEMTKPSTHVFMDIKDESITSGRKWPNLVLTAYVSNRFYLVIANFMNEKDTISLRQSWKNIETGEIQSSWEINPFEVKILEKIDANC</sequence>
<dbReference type="Proteomes" id="UP000485562">
    <property type="component" value="Unassembled WGS sequence"/>
</dbReference>
<name>A0A1V6CDR8_UNCT6</name>
<dbReference type="SUPFAM" id="SSF51445">
    <property type="entry name" value="(Trans)glycosidases"/>
    <property type="match status" value="1"/>
</dbReference>
<dbReference type="EMBL" id="MWDQ01000024">
    <property type="protein sequence ID" value="OQB75058.1"/>
    <property type="molecule type" value="Genomic_DNA"/>
</dbReference>
<reference evidence="1" key="1">
    <citation type="submission" date="2017-02" db="EMBL/GenBank/DDBJ databases">
        <title>Delving into the versatile metabolic prowess of the omnipresent phylum Bacteroidetes.</title>
        <authorList>
            <person name="Nobu M.K."/>
            <person name="Mei R."/>
            <person name="Narihiro T."/>
            <person name="Kuroda K."/>
            <person name="Liu W.-T."/>
        </authorList>
    </citation>
    <scope>NUCLEOTIDE SEQUENCE</scope>
    <source>
        <strain evidence="1">ADurb.Bin131</strain>
    </source>
</reference>
<comment type="caution">
    <text evidence="1">The sequence shown here is derived from an EMBL/GenBank/DDBJ whole genome shotgun (WGS) entry which is preliminary data.</text>
</comment>
<accession>A0A1V6CDR8</accession>
<evidence type="ECO:0000313" key="1">
    <source>
        <dbReference type="EMBL" id="OQB75058.1"/>
    </source>
</evidence>
<organism evidence="1">
    <name type="scientific">candidate division TA06 bacterium ADurb.Bin131</name>
    <dbReference type="NCBI Taxonomy" id="1852827"/>
    <lineage>
        <taxon>Bacteria</taxon>
        <taxon>Bacteria division TA06</taxon>
    </lineage>
</organism>
<evidence type="ECO:0008006" key="2">
    <source>
        <dbReference type="Google" id="ProtNLM"/>
    </source>
</evidence>
<protein>
    <recommendedName>
        <fullName evidence="2">Glycosyl hydrolase-like 10 domain-containing protein</fullName>
    </recommendedName>
</protein>
<dbReference type="AlphaFoldDB" id="A0A1V6CDR8"/>
<dbReference type="Gene3D" id="2.60.40.1180">
    <property type="entry name" value="Golgi alpha-mannosidase II"/>
    <property type="match status" value="1"/>
</dbReference>
<dbReference type="InterPro" id="IPR017853">
    <property type="entry name" value="GH"/>
</dbReference>
<gene>
    <name evidence="1" type="ORF">BWX89_00181</name>
</gene>
<proteinExistence type="predicted"/>
<dbReference type="InterPro" id="IPR013780">
    <property type="entry name" value="Glyco_hydro_b"/>
</dbReference>